<keyword evidence="1" id="KW-0812">Transmembrane</keyword>
<gene>
    <name evidence="2" type="ORF">ARMGADRAFT_1010583</name>
</gene>
<evidence type="ECO:0000256" key="1">
    <source>
        <dbReference type="SAM" id="Phobius"/>
    </source>
</evidence>
<dbReference type="AlphaFoldDB" id="A0A2H3DPE8"/>
<organism evidence="2 3">
    <name type="scientific">Armillaria gallica</name>
    <name type="common">Bulbous honey fungus</name>
    <name type="synonym">Armillaria bulbosa</name>
    <dbReference type="NCBI Taxonomy" id="47427"/>
    <lineage>
        <taxon>Eukaryota</taxon>
        <taxon>Fungi</taxon>
        <taxon>Dikarya</taxon>
        <taxon>Basidiomycota</taxon>
        <taxon>Agaricomycotina</taxon>
        <taxon>Agaricomycetes</taxon>
        <taxon>Agaricomycetidae</taxon>
        <taxon>Agaricales</taxon>
        <taxon>Marasmiineae</taxon>
        <taxon>Physalacriaceae</taxon>
        <taxon>Armillaria</taxon>
    </lineage>
</organism>
<sequence>MAKVRRVFSEIKSLHPLSILQQSGKNEESFPNAPVWKNFRARATRGGIRNPRITGTPWETIHSPASIHLLTNRFLLYGLWIALWNVLTPKKRVKTRRVSRF</sequence>
<protein>
    <submittedName>
        <fullName evidence="2">Uncharacterized protein</fullName>
    </submittedName>
</protein>
<dbReference type="InParanoid" id="A0A2H3DPE8"/>
<evidence type="ECO:0000313" key="3">
    <source>
        <dbReference type="Proteomes" id="UP000217790"/>
    </source>
</evidence>
<dbReference type="EMBL" id="KZ293650">
    <property type="protein sequence ID" value="PBK97075.1"/>
    <property type="molecule type" value="Genomic_DNA"/>
</dbReference>
<proteinExistence type="predicted"/>
<evidence type="ECO:0000313" key="2">
    <source>
        <dbReference type="EMBL" id="PBK97075.1"/>
    </source>
</evidence>
<keyword evidence="3" id="KW-1185">Reference proteome</keyword>
<name>A0A2H3DPE8_ARMGA</name>
<accession>A0A2H3DPE8</accession>
<dbReference type="Proteomes" id="UP000217790">
    <property type="component" value="Unassembled WGS sequence"/>
</dbReference>
<reference evidence="3" key="1">
    <citation type="journal article" date="2017" name="Nat. Ecol. Evol.">
        <title>Genome expansion and lineage-specific genetic innovations in the forest pathogenic fungi Armillaria.</title>
        <authorList>
            <person name="Sipos G."/>
            <person name="Prasanna A.N."/>
            <person name="Walter M.C."/>
            <person name="O'Connor E."/>
            <person name="Balint B."/>
            <person name="Krizsan K."/>
            <person name="Kiss B."/>
            <person name="Hess J."/>
            <person name="Varga T."/>
            <person name="Slot J."/>
            <person name="Riley R."/>
            <person name="Boka B."/>
            <person name="Rigling D."/>
            <person name="Barry K."/>
            <person name="Lee J."/>
            <person name="Mihaltcheva S."/>
            <person name="LaButti K."/>
            <person name="Lipzen A."/>
            <person name="Waldron R."/>
            <person name="Moloney N.M."/>
            <person name="Sperisen C."/>
            <person name="Kredics L."/>
            <person name="Vagvoelgyi C."/>
            <person name="Patrignani A."/>
            <person name="Fitzpatrick D."/>
            <person name="Nagy I."/>
            <person name="Doyle S."/>
            <person name="Anderson J.B."/>
            <person name="Grigoriev I.V."/>
            <person name="Gueldener U."/>
            <person name="Muensterkoetter M."/>
            <person name="Nagy L.G."/>
        </authorList>
    </citation>
    <scope>NUCLEOTIDE SEQUENCE [LARGE SCALE GENOMIC DNA]</scope>
    <source>
        <strain evidence="3">Ar21-2</strain>
    </source>
</reference>
<feature type="transmembrane region" description="Helical" evidence="1">
    <location>
        <begin position="67"/>
        <end position="87"/>
    </location>
</feature>
<keyword evidence="1" id="KW-0472">Membrane</keyword>
<keyword evidence="1" id="KW-1133">Transmembrane helix</keyword>